<dbReference type="AlphaFoldDB" id="A0AA38HXX7"/>
<keyword evidence="2 10" id="KW-0813">Transport</keyword>
<evidence type="ECO:0000256" key="3">
    <source>
        <dbReference type="ARBA" id="ARBA00022927"/>
    </source>
</evidence>
<evidence type="ECO:0000256" key="2">
    <source>
        <dbReference type="ARBA" id="ARBA00022448"/>
    </source>
</evidence>
<accession>A0AA38HXX7</accession>
<dbReference type="GO" id="GO:1990429">
    <property type="term" value="C:peroxisomal importomer complex"/>
    <property type="evidence" value="ECO:0007669"/>
    <property type="project" value="TreeGrafter"/>
</dbReference>
<dbReference type="PANTHER" id="PTHR23058">
    <property type="entry name" value="PEROXISOMAL MEMBRANE PROTEIN PEX14"/>
    <property type="match status" value="1"/>
</dbReference>
<evidence type="ECO:0000256" key="6">
    <source>
        <dbReference type="ARBA" id="ARBA00023140"/>
    </source>
</evidence>
<evidence type="ECO:0000256" key="5">
    <source>
        <dbReference type="ARBA" id="ARBA00023136"/>
    </source>
</evidence>
<evidence type="ECO:0000256" key="4">
    <source>
        <dbReference type="ARBA" id="ARBA00023010"/>
    </source>
</evidence>
<comment type="caution">
    <text evidence="13">The sequence shown here is derived from an EMBL/GenBank/DDBJ whole genome shotgun (WGS) entry which is preliminary data.</text>
</comment>
<feature type="compositionally biased region" description="Low complexity" evidence="11">
    <location>
        <begin position="205"/>
        <end position="217"/>
    </location>
</feature>
<dbReference type="EMBL" id="JALNTZ010000008">
    <property type="protein sequence ID" value="KAJ3643199.1"/>
    <property type="molecule type" value="Genomic_DNA"/>
</dbReference>
<keyword evidence="5 10" id="KW-0472">Membrane</keyword>
<keyword evidence="6 10" id="KW-0576">Peroxisome</keyword>
<evidence type="ECO:0000313" key="14">
    <source>
        <dbReference type="Proteomes" id="UP001168821"/>
    </source>
</evidence>
<feature type="domain" description="Peroxisome membrane anchor protein Pex14p N-terminal" evidence="12">
    <location>
        <begin position="18"/>
        <end position="59"/>
    </location>
</feature>
<protein>
    <recommendedName>
        <fullName evidence="7 10">Peroxisomal membrane protein PEX14</fullName>
    </recommendedName>
    <alternativeName>
        <fullName evidence="8 10">Peroxin-14</fullName>
    </alternativeName>
</protein>
<keyword evidence="3 10" id="KW-0653">Protein transport</keyword>
<evidence type="ECO:0000256" key="9">
    <source>
        <dbReference type="ARBA" id="ARBA00046271"/>
    </source>
</evidence>
<gene>
    <name evidence="13" type="ORF">Zmor_025923</name>
</gene>
<organism evidence="13 14">
    <name type="scientific">Zophobas morio</name>
    <dbReference type="NCBI Taxonomy" id="2755281"/>
    <lineage>
        <taxon>Eukaryota</taxon>
        <taxon>Metazoa</taxon>
        <taxon>Ecdysozoa</taxon>
        <taxon>Arthropoda</taxon>
        <taxon>Hexapoda</taxon>
        <taxon>Insecta</taxon>
        <taxon>Pterygota</taxon>
        <taxon>Neoptera</taxon>
        <taxon>Endopterygota</taxon>
        <taxon>Coleoptera</taxon>
        <taxon>Polyphaga</taxon>
        <taxon>Cucujiformia</taxon>
        <taxon>Tenebrionidae</taxon>
        <taxon>Zophobas</taxon>
    </lineage>
</organism>
<keyword evidence="4" id="KW-0811">Translocation</keyword>
<feature type="compositionally biased region" description="Acidic residues" evidence="11">
    <location>
        <begin position="284"/>
        <end position="293"/>
    </location>
</feature>
<dbReference type="Gene3D" id="1.10.10.10">
    <property type="entry name" value="Winged helix-like DNA-binding domain superfamily/Winged helix DNA-binding domain"/>
    <property type="match status" value="1"/>
</dbReference>
<evidence type="ECO:0000256" key="10">
    <source>
        <dbReference type="RuleBase" id="RU367032"/>
    </source>
</evidence>
<evidence type="ECO:0000256" key="7">
    <source>
        <dbReference type="ARBA" id="ARBA00029502"/>
    </source>
</evidence>
<dbReference type="GO" id="GO:0016560">
    <property type="term" value="P:protein import into peroxisome matrix, docking"/>
    <property type="evidence" value="ECO:0007669"/>
    <property type="project" value="UniProtKB-UniRule"/>
</dbReference>
<sequence length="293" mass="32616">MSDQVTTTEESPKEPSIREDLVNTAIKFLENPNVIKTSLAEQQRFLKRKGLTDEEIRSACEKSGAYAYHEQKSRTPPPLPGSTNPLVPYGTGTVQLSLFDRIRELVHNVAIFSFAAYVVYKFYEKFIAPFLFGKKKKSIEDSIDELDKNMKQSVSDLQSSLSSVKVEVDKISSGADSNTQRQLSDLKSEIATVKGLLLSRNQFPPVSKSSVVRPSIPAWQKTSISQDSDGDSDPERKAEDLLEVGSGSGSSEHEHNAKNSDSSLDIISFSSKDSDFRRHKTKEDDDDDDDDKD</sequence>
<dbReference type="GO" id="GO:0005778">
    <property type="term" value="C:peroxisomal membrane"/>
    <property type="evidence" value="ECO:0007669"/>
    <property type="project" value="UniProtKB-SubCell"/>
</dbReference>
<dbReference type="Proteomes" id="UP001168821">
    <property type="component" value="Unassembled WGS sequence"/>
</dbReference>
<dbReference type="InterPro" id="IPR006785">
    <property type="entry name" value="Pex14_N"/>
</dbReference>
<feature type="region of interest" description="Disordered" evidence="11">
    <location>
        <begin position="205"/>
        <end position="293"/>
    </location>
</feature>
<evidence type="ECO:0000313" key="13">
    <source>
        <dbReference type="EMBL" id="KAJ3643199.1"/>
    </source>
</evidence>
<evidence type="ECO:0000256" key="1">
    <source>
        <dbReference type="ARBA" id="ARBA00005443"/>
    </source>
</evidence>
<evidence type="ECO:0000256" key="8">
    <source>
        <dbReference type="ARBA" id="ARBA00029691"/>
    </source>
</evidence>
<dbReference type="PANTHER" id="PTHR23058:SF0">
    <property type="entry name" value="PEROXISOMAL MEMBRANE PROTEIN PEX14"/>
    <property type="match status" value="1"/>
</dbReference>
<comment type="subcellular location">
    <subcellularLocation>
        <location evidence="9 10">Peroxisome membrane</location>
    </subcellularLocation>
</comment>
<dbReference type="InterPro" id="IPR025655">
    <property type="entry name" value="PEX14"/>
</dbReference>
<dbReference type="InterPro" id="IPR036388">
    <property type="entry name" value="WH-like_DNA-bd_sf"/>
</dbReference>
<name>A0AA38HXX7_9CUCU</name>
<dbReference type="Pfam" id="PF04695">
    <property type="entry name" value="Pex14_N"/>
    <property type="match status" value="1"/>
</dbReference>
<evidence type="ECO:0000259" key="12">
    <source>
        <dbReference type="Pfam" id="PF04695"/>
    </source>
</evidence>
<dbReference type="GO" id="GO:0005102">
    <property type="term" value="F:signaling receptor binding"/>
    <property type="evidence" value="ECO:0007669"/>
    <property type="project" value="TreeGrafter"/>
</dbReference>
<proteinExistence type="inferred from homology"/>
<comment type="similarity">
    <text evidence="1 10">Belongs to the peroxin-14 family.</text>
</comment>
<evidence type="ECO:0000256" key="11">
    <source>
        <dbReference type="SAM" id="MobiDB-lite"/>
    </source>
</evidence>
<feature type="compositionally biased region" description="Low complexity" evidence="11">
    <location>
        <begin position="260"/>
        <end position="271"/>
    </location>
</feature>
<reference evidence="13" key="1">
    <citation type="journal article" date="2023" name="G3 (Bethesda)">
        <title>Whole genome assemblies of Zophobas morio and Tenebrio molitor.</title>
        <authorList>
            <person name="Kaur S."/>
            <person name="Stinson S.A."/>
            <person name="diCenzo G.C."/>
        </authorList>
    </citation>
    <scope>NUCLEOTIDE SEQUENCE</scope>
    <source>
        <strain evidence="13">QUZm001</strain>
    </source>
</reference>
<comment type="function">
    <text evidence="10">Component of the PEX13-PEX14 docking complex, a translocon channel that specifically mediates the import of peroxisomal cargo proteins bound to PEX5 receptor. The PEX13-PEX14 docking complex forms a large import pore which can be opened to a diameter of about 9 nm. Mechanistically, PEX5 receptor along with cargo proteins associates with the PEX14 subunit of the PEX13-PEX14 docking complex in the cytosol, leading to the insertion of the receptor into the organelle membrane with the concomitant translocation of the cargo into the peroxisome matrix.</text>
</comment>
<keyword evidence="14" id="KW-1185">Reference proteome</keyword>